<protein>
    <submittedName>
        <fullName evidence="1">Uncharacterized protein</fullName>
    </submittedName>
</protein>
<name>A0A1V4JV30_PATFA</name>
<dbReference type="Proteomes" id="UP000190648">
    <property type="component" value="Unassembled WGS sequence"/>
</dbReference>
<evidence type="ECO:0000313" key="2">
    <source>
        <dbReference type="Proteomes" id="UP000190648"/>
    </source>
</evidence>
<accession>A0A1V4JV30</accession>
<reference evidence="1 2" key="1">
    <citation type="submission" date="2016-02" db="EMBL/GenBank/DDBJ databases">
        <title>Band-tailed pigeon sequencing and assembly.</title>
        <authorList>
            <person name="Soares A.E."/>
            <person name="Novak B.J."/>
            <person name="Rice E.S."/>
            <person name="O'Connell B."/>
            <person name="Chang D."/>
            <person name="Weber S."/>
            <person name="Shapiro B."/>
        </authorList>
    </citation>
    <scope>NUCLEOTIDE SEQUENCE [LARGE SCALE GENOMIC DNA]</scope>
    <source>
        <strain evidence="1">BTP2013</strain>
        <tissue evidence="1">Blood</tissue>
    </source>
</reference>
<dbReference type="AlphaFoldDB" id="A0A1V4JV30"/>
<dbReference type="EMBL" id="LSYS01006101">
    <property type="protein sequence ID" value="OPJ76052.1"/>
    <property type="molecule type" value="Genomic_DNA"/>
</dbReference>
<comment type="caution">
    <text evidence="1">The sequence shown here is derived from an EMBL/GenBank/DDBJ whole genome shotgun (WGS) entry which is preliminary data.</text>
</comment>
<sequence length="119" mass="13882">MCVRLLLFLRCIMREELSPGTRLLVKKDASAKTTDSSQRRPERLLAPGPVLHLKHKGAVAVPGNQYSHWIYQQEKVKQLFVVLRPEEEMPLLRYLLKKIPEQRSLQEEMSKNVYIKSLD</sequence>
<organism evidence="1 2">
    <name type="scientific">Patagioenas fasciata monilis</name>
    <dbReference type="NCBI Taxonomy" id="372326"/>
    <lineage>
        <taxon>Eukaryota</taxon>
        <taxon>Metazoa</taxon>
        <taxon>Chordata</taxon>
        <taxon>Craniata</taxon>
        <taxon>Vertebrata</taxon>
        <taxon>Euteleostomi</taxon>
        <taxon>Archelosauria</taxon>
        <taxon>Archosauria</taxon>
        <taxon>Dinosauria</taxon>
        <taxon>Saurischia</taxon>
        <taxon>Theropoda</taxon>
        <taxon>Coelurosauria</taxon>
        <taxon>Aves</taxon>
        <taxon>Neognathae</taxon>
        <taxon>Neoaves</taxon>
        <taxon>Columbimorphae</taxon>
        <taxon>Columbiformes</taxon>
        <taxon>Columbidae</taxon>
        <taxon>Patagioenas</taxon>
    </lineage>
</organism>
<keyword evidence="2" id="KW-1185">Reference proteome</keyword>
<evidence type="ECO:0000313" key="1">
    <source>
        <dbReference type="EMBL" id="OPJ76052.1"/>
    </source>
</evidence>
<gene>
    <name evidence="1" type="ORF">AV530_019717</name>
</gene>
<proteinExistence type="predicted"/>